<keyword evidence="1" id="KW-0677">Repeat</keyword>
<dbReference type="Gene3D" id="1.25.40.10">
    <property type="entry name" value="Tetratricopeptide repeat domain"/>
    <property type="match status" value="2"/>
</dbReference>
<feature type="repeat" description="PPR" evidence="2">
    <location>
        <begin position="433"/>
        <end position="467"/>
    </location>
</feature>
<gene>
    <name evidence="5" type="ORF">KFE25_008140</name>
</gene>
<reference evidence="5" key="1">
    <citation type="submission" date="2021-05" db="EMBL/GenBank/DDBJ databases">
        <title>The genome of the haptophyte Pavlova lutheri (Diacronema luteri, Pavlovales) - a model for lipid biosynthesis in eukaryotic algae.</title>
        <authorList>
            <person name="Hulatt C.J."/>
            <person name="Posewitz M.C."/>
        </authorList>
    </citation>
    <scope>NUCLEOTIDE SEQUENCE</scope>
    <source>
        <strain evidence="5">NIVA-4/92</strain>
    </source>
</reference>
<dbReference type="OrthoDB" id="185373at2759"/>
<feature type="region of interest" description="Disordered" evidence="3">
    <location>
        <begin position="562"/>
        <end position="621"/>
    </location>
</feature>
<evidence type="ECO:0000256" key="3">
    <source>
        <dbReference type="SAM" id="MobiDB-lite"/>
    </source>
</evidence>
<proteinExistence type="predicted"/>
<organism evidence="5 6">
    <name type="scientific">Diacronema lutheri</name>
    <name type="common">Unicellular marine alga</name>
    <name type="synonym">Monochrysis lutheri</name>
    <dbReference type="NCBI Taxonomy" id="2081491"/>
    <lineage>
        <taxon>Eukaryota</taxon>
        <taxon>Haptista</taxon>
        <taxon>Haptophyta</taxon>
        <taxon>Pavlovophyceae</taxon>
        <taxon>Pavlovales</taxon>
        <taxon>Pavlovaceae</taxon>
        <taxon>Diacronema</taxon>
    </lineage>
</organism>
<sequence length="621" mass="65242">MLSVAARALARARLAPSGLAYRHALARVPAQLHRTFRAAATLCADAGRAPAPEAEPAAAAPEPSAQPAPAAADGSFGQLFNAQLNASNYDEALELFDKQLAADPSVPTIAHWNGMLLAMESAGKTHAEIVDAIGRMRAAGAAPDASSWTHALRACVRGSDPAADLDAGLRIQQSAAADGVQPSEAMLTQLLNLHMRVGDATAARRTMADIAAGEVSRFRASIIYLTSALAHGAVDEFVAHLAEMRANGKQPRAAQMRELLKAAVSRRSVDATMAAMDALLAVGDTFDPMAPLLLLANSGAFDAKPAEAERLLRQSVPLIRPESYFTTDKLHVLSRLLPLLNDPALKMRVIAVIAAKRSLSREVARAIYEMAITGKEESADAAFNVLEAMHARGERVATAAVNAVIMMCAHLKDLDRAVETFQAIEGVFGLEPNTGSYNALLLAATKSKQAEALRQVRERMATAGLAPDRETFRIVAMHLLEAGDEAGALRMLEDAKASGQAGGGLYAYLLKHFLGLPQPGIKQPPNRSSPNLAKVRELRDEAAAHGAKLNDRLNEQIEQALSGEGGTSKPAGRAGASGGGPARGGHESYEEEAGKLTAPRGEATPRAPAASPPPPTTATPE</sequence>
<dbReference type="Proteomes" id="UP000751190">
    <property type="component" value="Unassembled WGS sequence"/>
</dbReference>
<protein>
    <recommendedName>
        <fullName evidence="4">Pentatricopeptide repeat-containing protein-mitochondrial domain-containing protein</fullName>
    </recommendedName>
</protein>
<dbReference type="InterPro" id="IPR057027">
    <property type="entry name" value="TPR_mt"/>
</dbReference>
<feature type="region of interest" description="Disordered" evidence="3">
    <location>
        <begin position="52"/>
        <end position="72"/>
    </location>
</feature>
<name>A0A8J6CD50_DIALT</name>
<dbReference type="EMBL" id="JAGTXO010000007">
    <property type="protein sequence ID" value="KAG8466761.1"/>
    <property type="molecule type" value="Genomic_DNA"/>
</dbReference>
<evidence type="ECO:0000313" key="6">
    <source>
        <dbReference type="Proteomes" id="UP000751190"/>
    </source>
</evidence>
<feature type="domain" description="Pentatricopeptide repeat-containing protein-mitochondrial" evidence="4">
    <location>
        <begin position="357"/>
        <end position="423"/>
    </location>
</feature>
<feature type="compositionally biased region" description="Basic and acidic residues" evidence="3">
    <location>
        <begin position="584"/>
        <end position="594"/>
    </location>
</feature>
<evidence type="ECO:0000259" key="4">
    <source>
        <dbReference type="Pfam" id="PF23276"/>
    </source>
</evidence>
<evidence type="ECO:0000256" key="2">
    <source>
        <dbReference type="PROSITE-ProRule" id="PRU00708"/>
    </source>
</evidence>
<keyword evidence="6" id="KW-1185">Reference proteome</keyword>
<accession>A0A8J6CD50</accession>
<dbReference type="Pfam" id="PF23276">
    <property type="entry name" value="TPR_24"/>
    <property type="match status" value="1"/>
</dbReference>
<dbReference type="Pfam" id="PF13812">
    <property type="entry name" value="PPR_3"/>
    <property type="match status" value="1"/>
</dbReference>
<dbReference type="InterPro" id="IPR002885">
    <property type="entry name" value="PPR_rpt"/>
</dbReference>
<dbReference type="PANTHER" id="PTHR47205">
    <property type="entry name" value="OS07G0599000 PROTEIN"/>
    <property type="match status" value="1"/>
</dbReference>
<evidence type="ECO:0000256" key="1">
    <source>
        <dbReference type="ARBA" id="ARBA00022737"/>
    </source>
</evidence>
<dbReference type="AlphaFoldDB" id="A0A8J6CD50"/>
<feature type="compositionally biased region" description="Pro residues" evidence="3">
    <location>
        <begin position="610"/>
        <end position="621"/>
    </location>
</feature>
<dbReference type="InterPro" id="IPR011990">
    <property type="entry name" value="TPR-like_helical_dom_sf"/>
</dbReference>
<dbReference type="PANTHER" id="PTHR47205:SF1">
    <property type="entry name" value="OS07G0599000 PROTEIN"/>
    <property type="match status" value="1"/>
</dbReference>
<dbReference type="PROSITE" id="PS51375">
    <property type="entry name" value="PPR"/>
    <property type="match status" value="1"/>
</dbReference>
<evidence type="ECO:0000313" key="5">
    <source>
        <dbReference type="EMBL" id="KAG8466761.1"/>
    </source>
</evidence>
<dbReference type="OMA" id="FRIVAMH"/>
<dbReference type="InterPro" id="IPR044605">
    <property type="entry name" value="At1g26460-like"/>
</dbReference>
<comment type="caution">
    <text evidence="5">The sequence shown here is derived from an EMBL/GenBank/DDBJ whole genome shotgun (WGS) entry which is preliminary data.</text>
</comment>